<feature type="compositionally biased region" description="Low complexity" evidence="1">
    <location>
        <begin position="49"/>
        <end position="75"/>
    </location>
</feature>
<dbReference type="KEGG" id="sfug:CNQ36_30575"/>
<feature type="region of interest" description="Disordered" evidence="1">
    <location>
        <begin position="1"/>
        <end position="119"/>
    </location>
</feature>
<sequence length="153" mass="15793">MITVSEATAGAGAGTRKRPCDGRAPVRPDGRAHGRPGPGGLTRLDERGPVTGAAAGPPARAAVPGRRAPRRAPSPGRGGPVRPVERPGEVAGSPVPGPAGAPRGDGQVPRKAFHRVKDTPYRDTLYEEKFEDAWQELPDAVKESLGSEGADAE</sequence>
<proteinExistence type="predicted"/>
<protein>
    <submittedName>
        <fullName evidence="2">Uncharacterized protein</fullName>
    </submittedName>
</protein>
<evidence type="ECO:0000256" key="1">
    <source>
        <dbReference type="SAM" id="MobiDB-lite"/>
    </source>
</evidence>
<reference evidence="2 3" key="1">
    <citation type="submission" date="2017-09" db="EMBL/GenBank/DDBJ databases">
        <authorList>
            <person name="Zhang H."/>
            <person name="Hu S."/>
            <person name="Xu J."/>
            <person name="He Z."/>
        </authorList>
    </citation>
    <scope>NUCLEOTIDE SEQUENCE [LARGE SCALE GENOMIC DNA]</scope>
    <source>
        <strain evidence="2 3">TXX3120</strain>
        <plasmid evidence="2 3">p1</plasmid>
    </source>
</reference>
<dbReference type="Proteomes" id="UP000282170">
    <property type="component" value="Plasmid p1"/>
</dbReference>
<organism evidence="2 3">
    <name type="scientific">Streptomyces fungicidicus</name>
    <dbReference type="NCBI Taxonomy" id="68203"/>
    <lineage>
        <taxon>Bacteria</taxon>
        <taxon>Bacillati</taxon>
        <taxon>Actinomycetota</taxon>
        <taxon>Actinomycetes</taxon>
        <taxon>Kitasatosporales</taxon>
        <taxon>Streptomycetaceae</taxon>
        <taxon>Streptomyces</taxon>
    </lineage>
</organism>
<evidence type="ECO:0000313" key="2">
    <source>
        <dbReference type="EMBL" id="AYL39815.1"/>
    </source>
</evidence>
<keyword evidence="3" id="KW-1185">Reference proteome</keyword>
<name>A0A494V1N7_9ACTN</name>
<geneLocation type="plasmid" evidence="2 3">
    <name>p1</name>
</geneLocation>
<dbReference type="EMBL" id="CP023408">
    <property type="protein sequence ID" value="AYL39815.1"/>
    <property type="molecule type" value="Genomic_DNA"/>
</dbReference>
<gene>
    <name evidence="2" type="ORF">CNQ36_30575</name>
</gene>
<feature type="compositionally biased region" description="Basic and acidic residues" evidence="1">
    <location>
        <begin position="18"/>
        <end position="32"/>
    </location>
</feature>
<accession>A0A494V1N7</accession>
<keyword evidence="2" id="KW-0614">Plasmid</keyword>
<dbReference type="AlphaFoldDB" id="A0A494V1N7"/>
<evidence type="ECO:0000313" key="3">
    <source>
        <dbReference type="Proteomes" id="UP000282170"/>
    </source>
</evidence>
<feature type="compositionally biased region" description="Low complexity" evidence="1">
    <location>
        <begin position="89"/>
        <end position="104"/>
    </location>
</feature>